<gene>
    <name evidence="2" type="ORF">BAUR9175_03430</name>
</gene>
<keyword evidence="3" id="KW-1185">Reference proteome</keyword>
<dbReference type="RefSeq" id="WP_241211506.1">
    <property type="nucleotide sequence ID" value="NZ_BJME01000015.1"/>
</dbReference>
<proteinExistence type="predicted"/>
<feature type="transmembrane region" description="Helical" evidence="1">
    <location>
        <begin position="310"/>
        <end position="328"/>
    </location>
</feature>
<organism evidence="2 3">
    <name type="scientific">Brevibacterium aurantiacum</name>
    <dbReference type="NCBI Taxonomy" id="273384"/>
    <lineage>
        <taxon>Bacteria</taxon>
        <taxon>Bacillati</taxon>
        <taxon>Actinomycetota</taxon>
        <taxon>Actinomycetes</taxon>
        <taxon>Micrococcales</taxon>
        <taxon>Brevibacteriaceae</taxon>
        <taxon>Brevibacterium</taxon>
    </lineage>
</organism>
<name>A0A2H1KF19_BREAU</name>
<reference evidence="2" key="1">
    <citation type="submission" date="2017-03" db="EMBL/GenBank/DDBJ databases">
        <authorList>
            <person name="Monnet C."/>
        </authorList>
    </citation>
    <scope>NUCLEOTIDE SEQUENCE [LARGE SCALE GENOMIC DNA]</scope>
    <source>
        <strain evidence="2">ATCC 9175</strain>
    </source>
</reference>
<keyword evidence="1" id="KW-0472">Membrane</keyword>
<evidence type="ECO:0000256" key="1">
    <source>
        <dbReference type="SAM" id="Phobius"/>
    </source>
</evidence>
<feature type="transmembrane region" description="Helical" evidence="1">
    <location>
        <begin position="255"/>
        <end position="275"/>
    </location>
</feature>
<evidence type="ECO:0000313" key="2">
    <source>
        <dbReference type="EMBL" id="SMX98387.1"/>
    </source>
</evidence>
<dbReference type="Proteomes" id="UP000234525">
    <property type="component" value="Unassembled WGS sequence"/>
</dbReference>
<keyword evidence="1" id="KW-1133">Transmembrane helix</keyword>
<dbReference type="EMBL" id="FXZB01000032">
    <property type="protein sequence ID" value="SMX98387.1"/>
    <property type="molecule type" value="Genomic_DNA"/>
</dbReference>
<accession>A0A2H1KF19</accession>
<comment type="caution">
    <text evidence="2">The sequence shown here is derived from an EMBL/GenBank/DDBJ whole genome shotgun (WGS) entry which is preliminary data.</text>
</comment>
<evidence type="ECO:0008006" key="4">
    <source>
        <dbReference type="Google" id="ProtNLM"/>
    </source>
</evidence>
<keyword evidence="1" id="KW-0812">Transmembrane</keyword>
<dbReference type="AlphaFoldDB" id="A0A2H1KF19"/>
<protein>
    <recommendedName>
        <fullName evidence="4">5,10-methylene-tetrahydrofolate dehydrogenase</fullName>
    </recommendedName>
</protein>
<feature type="transmembrane region" description="Helical" evidence="1">
    <location>
        <begin position="221"/>
        <end position="243"/>
    </location>
</feature>
<sequence>MAESTTRSMHVLIIADPGAASKRIASLTDDFEEQLQQVFNVDAHLETSTQVIRVQPDHQLEMSTLDSFISVYDKVDAVLMLTGIPRHTYGKPLVAEVLGDRKVAVISFPTLGAWPSKQRVHKILTSCINQFVPYGLPASANQSVPRWGQWSEKSDSGHQTLHAHTFTGGPRLILGMTSANDPVRMASKLSRAMAAASATGAFGIFYNSIWQMSHYLSTARLISIGLIAIAVMVIWLITTNRLWDRPDRERLAPVVLYYNLSTVLTLIVCVIALYATLVAGILVGGLIVIDPGFMSLTIQAPAAFTSYLDIAWLSAAMGVVAGALGSSFDSNADIKNLTHAQRLRTRVYSVDESE</sequence>
<feature type="transmembrane region" description="Helical" evidence="1">
    <location>
        <begin position="192"/>
        <end position="209"/>
    </location>
</feature>
<evidence type="ECO:0000313" key="3">
    <source>
        <dbReference type="Proteomes" id="UP000234525"/>
    </source>
</evidence>